<protein>
    <recommendedName>
        <fullName evidence="5">DUF5050 domain-containing protein</fullName>
    </recommendedName>
</protein>
<dbReference type="EMBL" id="HE796683">
    <property type="protein sequence ID" value="CCG99729.1"/>
    <property type="molecule type" value="Genomic_DNA"/>
</dbReference>
<dbReference type="HOGENOM" id="CLU_879655_0_0_10"/>
<dbReference type="OrthoDB" id="9815657at2"/>
<dbReference type="InterPro" id="IPR011659">
    <property type="entry name" value="WD40"/>
</dbReference>
<evidence type="ECO:0000256" key="1">
    <source>
        <dbReference type="ARBA" id="ARBA00009820"/>
    </source>
</evidence>
<evidence type="ECO:0000313" key="3">
    <source>
        <dbReference type="EMBL" id="CCG99729.1"/>
    </source>
</evidence>
<proteinExistence type="inferred from homology"/>
<dbReference type="AlphaFoldDB" id="I0K6H6"/>
<evidence type="ECO:0000313" key="4">
    <source>
        <dbReference type="Proteomes" id="UP000011058"/>
    </source>
</evidence>
<dbReference type="Proteomes" id="UP000011058">
    <property type="component" value="Chromosome"/>
</dbReference>
<reference evidence="3 4" key="1">
    <citation type="journal article" date="2012" name="J. Bacteriol.">
        <title>Genome Sequence of Fibrella aestuarina BUZ 2T, a Filamentous Marine Bacterium.</title>
        <authorList>
            <person name="Filippini M."/>
            <person name="Qi W."/>
            <person name="Blom J."/>
            <person name="Goesmann A."/>
            <person name="Smits T.H."/>
            <person name="Bagheri H.C."/>
        </authorList>
    </citation>
    <scope>NUCLEOTIDE SEQUENCE [LARGE SCALE GENOMIC DNA]</scope>
    <source>
        <strain evidence="4">BUZ 2T</strain>
    </source>
</reference>
<dbReference type="STRING" id="1166018.FAES_1719"/>
<organism evidence="3 4">
    <name type="scientific">Fibrella aestuarina BUZ 2</name>
    <dbReference type="NCBI Taxonomy" id="1166018"/>
    <lineage>
        <taxon>Bacteria</taxon>
        <taxon>Pseudomonadati</taxon>
        <taxon>Bacteroidota</taxon>
        <taxon>Cytophagia</taxon>
        <taxon>Cytophagales</taxon>
        <taxon>Spirosomataceae</taxon>
        <taxon>Fibrella</taxon>
    </lineage>
</organism>
<dbReference type="Pfam" id="PF07676">
    <property type="entry name" value="PD40"/>
    <property type="match status" value="3"/>
</dbReference>
<evidence type="ECO:0008006" key="5">
    <source>
        <dbReference type="Google" id="ProtNLM"/>
    </source>
</evidence>
<name>I0K6H6_9BACT</name>
<sequence>MMKIYTYSLLFSCLATAALAQKGPVAPSATGNAEGLIRETVDAGQEFYPRVSPDGKSLLYNSLEKTTYFTVSETGSLTTKTDKKFRIIKKEIGSPVTNPLVVDAAYPTWLPDGSGIIFSYIKPMRPVIARSNGAGVGLNYISQGEMGEDDAEPVINRDMSQIFFTTFMGKSRMICSMDAKGGNFTVLTEGGHLALNPNDNTKIIYNGRVGKVVQVFTLDLKTGQKAQLTQGDYNNKDGAFSRDGKYIAFVSNRENPKKKNHHLYMMKADGTELVQLTQGDTDEGDPTFGPDGTIYFYSNADRNYNIWKVKPRSTR</sequence>
<keyword evidence="2" id="KW-0732">Signal</keyword>
<keyword evidence="4" id="KW-1185">Reference proteome</keyword>
<dbReference type="PANTHER" id="PTHR36842">
    <property type="entry name" value="PROTEIN TOLB HOMOLOG"/>
    <property type="match status" value="1"/>
</dbReference>
<gene>
    <name evidence="3" type="ORF">FAES_1719</name>
</gene>
<dbReference type="InterPro" id="IPR011042">
    <property type="entry name" value="6-blade_b-propeller_TolB-like"/>
</dbReference>
<dbReference type="PANTHER" id="PTHR36842:SF1">
    <property type="entry name" value="PROTEIN TOLB"/>
    <property type="match status" value="1"/>
</dbReference>
<comment type="similarity">
    <text evidence="1">Belongs to the TolB family.</text>
</comment>
<dbReference type="Gene3D" id="2.120.10.30">
    <property type="entry name" value="TolB, C-terminal domain"/>
    <property type="match status" value="2"/>
</dbReference>
<dbReference type="KEGG" id="fae:FAES_1719"/>
<evidence type="ECO:0000256" key="2">
    <source>
        <dbReference type="SAM" id="SignalP"/>
    </source>
</evidence>
<dbReference type="SUPFAM" id="SSF82171">
    <property type="entry name" value="DPP6 N-terminal domain-like"/>
    <property type="match status" value="1"/>
</dbReference>
<feature type="signal peptide" evidence="2">
    <location>
        <begin position="1"/>
        <end position="20"/>
    </location>
</feature>
<accession>I0K6H6</accession>
<feature type="chain" id="PRO_5003630327" description="DUF5050 domain-containing protein" evidence="2">
    <location>
        <begin position="21"/>
        <end position="315"/>
    </location>
</feature>
<dbReference type="eggNOG" id="COG0823">
    <property type="taxonomic scope" value="Bacteria"/>
</dbReference>